<organism evidence="3 4">
    <name type="scientific">Candidatus Thiodiazotropha endolucinida</name>
    <dbReference type="NCBI Taxonomy" id="1655433"/>
    <lineage>
        <taxon>Bacteria</taxon>
        <taxon>Pseudomonadati</taxon>
        <taxon>Pseudomonadota</taxon>
        <taxon>Gammaproteobacteria</taxon>
        <taxon>Chromatiales</taxon>
        <taxon>Sedimenticolaceae</taxon>
        <taxon>Candidatus Thiodiazotropha</taxon>
    </lineage>
</organism>
<name>A0A7Z0VKF0_9GAMM</name>
<keyword evidence="4" id="KW-1185">Reference proteome</keyword>
<evidence type="ECO:0000313" key="3">
    <source>
        <dbReference type="EMBL" id="ODJ87292.1"/>
    </source>
</evidence>
<feature type="domain" description="Copper resistance protein D" evidence="2">
    <location>
        <begin position="45"/>
        <end position="145"/>
    </location>
</feature>
<evidence type="ECO:0000313" key="4">
    <source>
        <dbReference type="Proteomes" id="UP000094769"/>
    </source>
</evidence>
<dbReference type="RefSeq" id="WP_069125410.1">
    <property type="nucleotide sequence ID" value="NZ_MARB01000013.1"/>
</dbReference>
<protein>
    <submittedName>
        <fullName evidence="3">Copper resistance protein D</fullName>
    </submittedName>
</protein>
<comment type="caution">
    <text evidence="3">The sequence shown here is derived from an EMBL/GenBank/DDBJ whole genome shotgun (WGS) entry which is preliminary data.</text>
</comment>
<feature type="transmembrane region" description="Helical" evidence="1">
    <location>
        <begin position="79"/>
        <end position="103"/>
    </location>
</feature>
<sequence>MSIAMTLHIIGVIIWVGGMFFAHMVLRPALNDSLEAPQRLSLLLRVFDGFFPWVWVAVIAILASGFWMLFMFYEDNIGLWLGFMTVVGILMSAIFVFIYAIPYKQIRVARKEDDKPKLVEAVSLIRQLILINLTFGMLVTVVAVVGKYGLLQ</sequence>
<reference evidence="3 4" key="1">
    <citation type="submission" date="2016-06" db="EMBL/GenBank/DDBJ databases">
        <title>Genome sequence of endosymbiont of Candidatus Endolucinida thiodiazotropha.</title>
        <authorList>
            <person name="Poehlein A."/>
            <person name="Koenig S."/>
            <person name="Heiden S.E."/>
            <person name="Thuermer A."/>
            <person name="Voget S."/>
            <person name="Daniel R."/>
            <person name="Markert S."/>
            <person name="Gros O."/>
            <person name="Schweder T."/>
        </authorList>
    </citation>
    <scope>NUCLEOTIDE SEQUENCE [LARGE SCALE GENOMIC DNA]</scope>
    <source>
        <strain evidence="3 4">COS</strain>
    </source>
</reference>
<dbReference type="Pfam" id="PF05425">
    <property type="entry name" value="CopD"/>
    <property type="match status" value="1"/>
</dbReference>
<keyword evidence="1" id="KW-0812">Transmembrane</keyword>
<evidence type="ECO:0000259" key="2">
    <source>
        <dbReference type="Pfam" id="PF05425"/>
    </source>
</evidence>
<dbReference type="GO" id="GO:0016020">
    <property type="term" value="C:membrane"/>
    <property type="evidence" value="ECO:0007669"/>
    <property type="project" value="InterPro"/>
</dbReference>
<dbReference type="EMBL" id="MARB01000013">
    <property type="protein sequence ID" value="ODJ87292.1"/>
    <property type="molecule type" value="Genomic_DNA"/>
</dbReference>
<keyword evidence="1" id="KW-1133">Transmembrane helix</keyword>
<proteinExistence type="predicted"/>
<dbReference type="InterPro" id="IPR008457">
    <property type="entry name" value="Cu-R_CopD_dom"/>
</dbReference>
<evidence type="ECO:0000256" key="1">
    <source>
        <dbReference type="SAM" id="Phobius"/>
    </source>
</evidence>
<accession>A0A7Z0VKF0</accession>
<gene>
    <name evidence="3" type="ORF">CODIS_25440</name>
</gene>
<dbReference type="OrthoDB" id="8419862at2"/>
<feature type="transmembrane region" description="Helical" evidence="1">
    <location>
        <begin position="6"/>
        <end position="30"/>
    </location>
</feature>
<dbReference type="Proteomes" id="UP000094769">
    <property type="component" value="Unassembled WGS sequence"/>
</dbReference>
<dbReference type="AlphaFoldDB" id="A0A7Z0VKF0"/>
<feature type="transmembrane region" description="Helical" evidence="1">
    <location>
        <begin position="124"/>
        <end position="146"/>
    </location>
</feature>
<feature type="transmembrane region" description="Helical" evidence="1">
    <location>
        <begin position="50"/>
        <end position="73"/>
    </location>
</feature>
<keyword evidence="1" id="KW-0472">Membrane</keyword>